<reference evidence="1 2" key="1">
    <citation type="submission" date="2020-06" db="EMBL/GenBank/DDBJ databases">
        <title>Genome sequence of Rhizobium sp strain ADMK78.</title>
        <authorList>
            <person name="Rahi P."/>
        </authorList>
    </citation>
    <scope>NUCLEOTIDE SEQUENCE [LARGE SCALE GENOMIC DNA]</scope>
    <source>
        <strain evidence="1 2">ADMK78</strain>
    </source>
</reference>
<dbReference type="Pfam" id="PF11306">
    <property type="entry name" value="DUF3108"/>
    <property type="match status" value="1"/>
</dbReference>
<proteinExistence type="predicted"/>
<dbReference type="EMBL" id="CP058350">
    <property type="protein sequence ID" value="QLF71242.1"/>
    <property type="molecule type" value="Genomic_DNA"/>
</dbReference>
<evidence type="ECO:0000313" key="1">
    <source>
        <dbReference type="EMBL" id="QLF71242.1"/>
    </source>
</evidence>
<dbReference type="InterPro" id="IPR021457">
    <property type="entry name" value="DUF3108"/>
</dbReference>
<name>A0ABX6QSI7_9HYPH</name>
<evidence type="ECO:0000313" key="2">
    <source>
        <dbReference type="Proteomes" id="UP000308530"/>
    </source>
</evidence>
<protein>
    <submittedName>
        <fullName evidence="1">DUF3108 domain-containing protein</fullName>
    </submittedName>
</protein>
<sequence>MSQYQPLQATEIRSQSSYSVALGVLPIAKLSFETRIKDGRYEIDGQFQAVGLADMVRDISAKSRVSGRHVNGTLAAERYELLYRNGRKESTYEVAFRDGVAVSTTVTPPPKPRPESWVPVTEADLKGVLDPIGALLISDQGDICRRTIAIYDGESRIDLVLSPKNQRSQNTGGFKGDVTVCGVRYVPRSGYRQGRKDIEYLKSIDDIEIAFARTAQLQLYAPVYARIPTRYGTVFISATRFDG</sequence>
<gene>
    <name evidence="1" type="ORF">FE840_002975</name>
</gene>
<keyword evidence="2" id="KW-1185">Reference proteome</keyword>
<organism evidence="1 2">
    <name type="scientific">Peteryoungia desertarenae</name>
    <dbReference type="NCBI Taxonomy" id="1813451"/>
    <lineage>
        <taxon>Bacteria</taxon>
        <taxon>Pseudomonadati</taxon>
        <taxon>Pseudomonadota</taxon>
        <taxon>Alphaproteobacteria</taxon>
        <taxon>Hyphomicrobiales</taxon>
        <taxon>Rhizobiaceae</taxon>
        <taxon>Peteryoungia</taxon>
    </lineage>
</organism>
<dbReference type="Proteomes" id="UP000308530">
    <property type="component" value="Chromosome"/>
</dbReference>
<accession>A0ABX6QSI7</accession>